<feature type="binding site" evidence="11">
    <location>
        <position position="62"/>
    </location>
    <ligand>
        <name>ATP</name>
        <dbReference type="ChEBI" id="CHEBI:30616"/>
    </ligand>
</feature>
<evidence type="ECO:0000256" key="2">
    <source>
        <dbReference type="ARBA" id="ARBA00004791"/>
    </source>
</evidence>
<dbReference type="Proteomes" id="UP000680365">
    <property type="component" value="Unassembled WGS sequence"/>
</dbReference>
<feature type="binding site" evidence="11">
    <location>
        <position position="58"/>
    </location>
    <ligand>
        <name>ATP</name>
        <dbReference type="ChEBI" id="CHEBI:30616"/>
    </ligand>
</feature>
<evidence type="ECO:0000256" key="9">
    <source>
        <dbReference type="ARBA" id="ARBA00022975"/>
    </source>
</evidence>
<dbReference type="CDD" id="cd04254">
    <property type="entry name" value="AAK_UMPK-PyrH-Ec"/>
    <property type="match status" value="1"/>
</dbReference>
<evidence type="ECO:0000256" key="10">
    <source>
        <dbReference type="ARBA" id="ARBA00047767"/>
    </source>
</evidence>
<keyword evidence="7 11" id="KW-0418">Kinase</keyword>
<feature type="binding site" evidence="11">
    <location>
        <position position="165"/>
    </location>
    <ligand>
        <name>ATP</name>
        <dbReference type="ChEBI" id="CHEBI:30616"/>
    </ligand>
</feature>
<dbReference type="PANTHER" id="PTHR42833">
    <property type="entry name" value="URIDYLATE KINASE"/>
    <property type="match status" value="1"/>
</dbReference>
<feature type="domain" description="Aspartate/glutamate/uridylate kinase" evidence="12">
    <location>
        <begin position="9"/>
        <end position="218"/>
    </location>
</feature>
<dbReference type="Gene3D" id="3.40.1160.10">
    <property type="entry name" value="Acetylglutamate kinase-like"/>
    <property type="match status" value="1"/>
</dbReference>
<dbReference type="NCBIfam" id="TIGR02075">
    <property type="entry name" value="pyrH_bact"/>
    <property type="match status" value="1"/>
</dbReference>
<comment type="subunit">
    <text evidence="11">Homohexamer.</text>
</comment>
<evidence type="ECO:0000256" key="8">
    <source>
        <dbReference type="ARBA" id="ARBA00022840"/>
    </source>
</evidence>
<dbReference type="EC" id="2.7.4.22" evidence="11"/>
<dbReference type="InterPro" id="IPR015963">
    <property type="entry name" value="Uridylate_kinase_bac"/>
</dbReference>
<comment type="caution">
    <text evidence="13">The sequence shown here is derived from an EMBL/GenBank/DDBJ whole genome shotgun (WGS) entry which is preliminary data.</text>
</comment>
<evidence type="ECO:0000256" key="11">
    <source>
        <dbReference type="HAMAP-Rule" id="MF_01220"/>
    </source>
</evidence>
<evidence type="ECO:0000313" key="14">
    <source>
        <dbReference type="Proteomes" id="UP000680365"/>
    </source>
</evidence>
<dbReference type="EMBL" id="JAEDAM010000082">
    <property type="protein sequence ID" value="MBS8122378.1"/>
    <property type="molecule type" value="Genomic_DNA"/>
</dbReference>
<evidence type="ECO:0000256" key="1">
    <source>
        <dbReference type="ARBA" id="ARBA00004496"/>
    </source>
</evidence>
<feature type="binding site" evidence="11">
    <location>
        <begin position="14"/>
        <end position="17"/>
    </location>
    <ligand>
        <name>ATP</name>
        <dbReference type="ChEBI" id="CHEBI:30616"/>
    </ligand>
</feature>
<evidence type="ECO:0000256" key="4">
    <source>
        <dbReference type="ARBA" id="ARBA00022490"/>
    </source>
</evidence>
<comment type="caution">
    <text evidence="11">Lacks conserved residue(s) required for the propagation of feature annotation.</text>
</comment>
<name>A0ABS5QP09_9BACT</name>
<dbReference type="InterPro" id="IPR001048">
    <property type="entry name" value="Asp/Glu/Uridylate_kinase"/>
</dbReference>
<dbReference type="HAMAP" id="MF_01220_B">
    <property type="entry name" value="PyrH_B"/>
    <property type="match status" value="1"/>
</dbReference>
<gene>
    <name evidence="11" type="primary">pyrH</name>
    <name evidence="13" type="ORF">VAMP_372n32</name>
</gene>
<organism evidence="13 14">
    <name type="scientific">Candidatus Vampirococcus lugosii</name>
    <dbReference type="NCBI Taxonomy" id="2789015"/>
    <lineage>
        <taxon>Bacteria</taxon>
        <taxon>Candidatus Absconditibacteriota</taxon>
        <taxon>Vampirococcus</taxon>
    </lineage>
</organism>
<protein>
    <recommendedName>
        <fullName evidence="11">Uridylate kinase</fullName>
        <shortName evidence="11">UK</shortName>
        <ecNumber evidence="11">2.7.4.22</ecNumber>
    </recommendedName>
    <alternativeName>
        <fullName evidence="11">Uridine monophosphate kinase</fullName>
        <shortName evidence="11">UMP kinase</shortName>
        <shortName evidence="11">UMPK</shortName>
    </alternativeName>
</protein>
<evidence type="ECO:0000256" key="5">
    <source>
        <dbReference type="ARBA" id="ARBA00022679"/>
    </source>
</evidence>
<evidence type="ECO:0000313" key="13">
    <source>
        <dbReference type="EMBL" id="MBS8122378.1"/>
    </source>
</evidence>
<keyword evidence="14" id="KW-1185">Reference proteome</keyword>
<comment type="catalytic activity">
    <reaction evidence="10 11">
        <text>UMP + ATP = UDP + ADP</text>
        <dbReference type="Rhea" id="RHEA:24400"/>
        <dbReference type="ChEBI" id="CHEBI:30616"/>
        <dbReference type="ChEBI" id="CHEBI:57865"/>
        <dbReference type="ChEBI" id="CHEBI:58223"/>
        <dbReference type="ChEBI" id="CHEBI:456216"/>
        <dbReference type="EC" id="2.7.4.22"/>
    </reaction>
</comment>
<proteinExistence type="inferred from homology"/>
<feature type="binding site" evidence="11">
    <location>
        <position position="57"/>
    </location>
    <ligand>
        <name>UMP</name>
        <dbReference type="ChEBI" id="CHEBI:57865"/>
    </ligand>
</feature>
<dbReference type="SUPFAM" id="SSF53633">
    <property type="entry name" value="Carbamate kinase-like"/>
    <property type="match status" value="1"/>
</dbReference>
<feature type="binding site" evidence="11">
    <location>
        <position position="174"/>
    </location>
    <ligand>
        <name>ATP</name>
        <dbReference type="ChEBI" id="CHEBI:30616"/>
    </ligand>
</feature>
<dbReference type="InterPro" id="IPR011817">
    <property type="entry name" value="Uridylate_kinase"/>
</dbReference>
<keyword evidence="6 11" id="KW-0547">Nucleotide-binding</keyword>
<reference evidence="13 14" key="1">
    <citation type="journal article" date="2021" name="Nat. Commun.">
        <title>Reductive evolution and unique predatory mode in the CPR bacterium Vampirococcus lugosii.</title>
        <authorList>
            <person name="Moreira D."/>
            <person name="Zivanovic Y."/>
            <person name="Lopez-Archilla A.I."/>
            <person name="Iniesto M."/>
            <person name="Lopez-Garcia P."/>
        </authorList>
    </citation>
    <scope>NUCLEOTIDE SEQUENCE [LARGE SCALE GENOMIC DNA]</scope>
    <source>
        <strain evidence="13">Chiprana</strain>
    </source>
</reference>
<evidence type="ECO:0000256" key="3">
    <source>
        <dbReference type="ARBA" id="ARBA00007614"/>
    </source>
</evidence>
<evidence type="ECO:0000259" key="12">
    <source>
        <dbReference type="Pfam" id="PF00696"/>
    </source>
</evidence>
<evidence type="ECO:0000256" key="7">
    <source>
        <dbReference type="ARBA" id="ARBA00022777"/>
    </source>
</evidence>
<keyword evidence="8 11" id="KW-0067">ATP-binding</keyword>
<dbReference type="InterPro" id="IPR036393">
    <property type="entry name" value="AceGlu_kinase-like_sf"/>
</dbReference>
<keyword evidence="9 11" id="KW-0665">Pyrimidine biosynthesis</keyword>
<feature type="binding site" evidence="11">
    <location>
        <position position="171"/>
    </location>
    <ligand>
        <name>ATP</name>
        <dbReference type="ChEBI" id="CHEBI:30616"/>
    </ligand>
</feature>
<comment type="similarity">
    <text evidence="3 11">Belongs to the UMP kinase family.</text>
</comment>
<keyword evidence="4 11" id="KW-0963">Cytoplasm</keyword>
<keyword evidence="5 11" id="KW-0808">Transferase</keyword>
<comment type="function">
    <text evidence="11">Catalyzes the reversible phosphorylation of UMP to UDP.</text>
</comment>
<comment type="subcellular location">
    <subcellularLocation>
        <location evidence="1 11">Cytoplasm</location>
    </subcellularLocation>
</comment>
<feature type="binding site" evidence="11">
    <location>
        <begin position="138"/>
        <end position="145"/>
    </location>
    <ligand>
        <name>UMP</name>
        <dbReference type="ChEBI" id="CHEBI:57865"/>
    </ligand>
</feature>
<evidence type="ECO:0000256" key="6">
    <source>
        <dbReference type="ARBA" id="ARBA00022741"/>
    </source>
</evidence>
<comment type="pathway">
    <text evidence="2 11">Pyrimidine metabolism; CTP biosynthesis via de novo pathway; UDP from UMP (UMPK route): step 1/1.</text>
</comment>
<accession>A0ABS5QP09</accession>
<dbReference type="RefSeq" id="WP_213349810.1">
    <property type="nucleotide sequence ID" value="NZ_JAEDAM010000082.1"/>
</dbReference>
<dbReference type="Pfam" id="PF00696">
    <property type="entry name" value="AA_kinase"/>
    <property type="match status" value="1"/>
</dbReference>
<comment type="activity regulation">
    <text evidence="11">Inhibited by UTP.</text>
</comment>
<dbReference type="PIRSF" id="PIRSF005650">
    <property type="entry name" value="Uridylate_kin"/>
    <property type="match status" value="1"/>
</dbReference>
<dbReference type="GO" id="GO:0033862">
    <property type="term" value="F:UMP kinase activity"/>
    <property type="evidence" value="ECO:0007669"/>
    <property type="project" value="UniProtKB-EC"/>
</dbReference>
<feature type="binding site" evidence="11">
    <location>
        <position position="77"/>
    </location>
    <ligand>
        <name>UMP</name>
        <dbReference type="ChEBI" id="CHEBI:57865"/>
    </ligand>
</feature>
<dbReference type="PANTHER" id="PTHR42833:SF4">
    <property type="entry name" value="URIDYLATE KINASE PUMPKIN, CHLOROPLASTIC"/>
    <property type="match status" value="1"/>
</dbReference>
<sequence length="239" mass="26252">MGKYKSKIKRILFKLSGEALQGEKEYGIDVNFLQDLAKKLVYLSKYKGLQIIIVIGGGNIFRGVSGASNGLDRSQADYMGMLATIMNGIALGDAIETNGNEVRIMSALDIPKVAETFVRRRALKHLEKGRIVISVAGSGNPYYTTDSAAVLRALELDCDFMVKGTKVDGIYDKDPEKFDNAKKYENITLSDALGKGLKIMDQSAIALAKDEKLPIFVCKINDIEKILSKNIKGTYVDID</sequence>